<gene>
    <name evidence="1" type="ORF">LCGC14_2729960</name>
</gene>
<protein>
    <submittedName>
        <fullName evidence="1">Uncharacterized protein</fullName>
    </submittedName>
</protein>
<organism evidence="1">
    <name type="scientific">marine sediment metagenome</name>
    <dbReference type="NCBI Taxonomy" id="412755"/>
    <lineage>
        <taxon>unclassified sequences</taxon>
        <taxon>metagenomes</taxon>
        <taxon>ecological metagenomes</taxon>
    </lineage>
</organism>
<reference evidence="1" key="1">
    <citation type="journal article" date="2015" name="Nature">
        <title>Complex archaea that bridge the gap between prokaryotes and eukaryotes.</title>
        <authorList>
            <person name="Spang A."/>
            <person name="Saw J.H."/>
            <person name="Jorgensen S.L."/>
            <person name="Zaremba-Niedzwiedzka K."/>
            <person name="Martijn J."/>
            <person name="Lind A.E."/>
            <person name="van Eijk R."/>
            <person name="Schleper C."/>
            <person name="Guy L."/>
            <person name="Ettema T.J."/>
        </authorList>
    </citation>
    <scope>NUCLEOTIDE SEQUENCE</scope>
</reference>
<accession>A0A0F8Z7P8</accession>
<name>A0A0F8Z7P8_9ZZZZ</name>
<dbReference type="EMBL" id="LAZR01049394">
    <property type="protein sequence ID" value="KKK89753.1"/>
    <property type="molecule type" value="Genomic_DNA"/>
</dbReference>
<comment type="caution">
    <text evidence="1">The sequence shown here is derived from an EMBL/GenBank/DDBJ whole genome shotgun (WGS) entry which is preliminary data.</text>
</comment>
<evidence type="ECO:0000313" key="1">
    <source>
        <dbReference type="EMBL" id="KKK89753.1"/>
    </source>
</evidence>
<dbReference type="AlphaFoldDB" id="A0A0F8Z7P8"/>
<feature type="non-terminal residue" evidence="1">
    <location>
        <position position="1"/>
    </location>
</feature>
<sequence length="54" mass="6110">VKKENIIDIKAQISKEEAALKRTRDVRKKFAEEIALAQKQVGLSQKLLNSSEKS</sequence>
<proteinExistence type="predicted"/>